<dbReference type="InterPro" id="IPR001680">
    <property type="entry name" value="WD40_rpt"/>
</dbReference>
<dbReference type="AlphaFoldDB" id="A0A517Z404"/>
<reference evidence="12 13" key="1">
    <citation type="submission" date="2019-02" db="EMBL/GenBank/DDBJ databases">
        <title>Deep-cultivation of Planctomycetes and their phenomic and genomic characterization uncovers novel biology.</title>
        <authorList>
            <person name="Wiegand S."/>
            <person name="Jogler M."/>
            <person name="Boedeker C."/>
            <person name="Pinto D."/>
            <person name="Vollmers J."/>
            <person name="Rivas-Marin E."/>
            <person name="Kohn T."/>
            <person name="Peeters S.H."/>
            <person name="Heuer A."/>
            <person name="Rast P."/>
            <person name="Oberbeckmann S."/>
            <person name="Bunk B."/>
            <person name="Jeske O."/>
            <person name="Meyerdierks A."/>
            <person name="Storesund J.E."/>
            <person name="Kallscheuer N."/>
            <person name="Luecker S."/>
            <person name="Lage O.M."/>
            <person name="Pohl T."/>
            <person name="Merkel B.J."/>
            <person name="Hornburger P."/>
            <person name="Mueller R.-W."/>
            <person name="Bruemmer F."/>
            <person name="Labrenz M."/>
            <person name="Spormann A.M."/>
            <person name="Op den Camp H."/>
            <person name="Overmann J."/>
            <person name="Amann R."/>
            <person name="Jetten M.S.M."/>
            <person name="Mascher T."/>
            <person name="Medema M.H."/>
            <person name="Devos D.P."/>
            <person name="Kaster A.-K."/>
            <person name="Ovreas L."/>
            <person name="Rohde M."/>
            <person name="Galperin M.Y."/>
            <person name="Jogler C."/>
        </authorList>
    </citation>
    <scope>NUCLEOTIDE SEQUENCE [LARGE SCALE GENOMIC DNA]</scope>
    <source>
        <strain evidence="12 13">Mal4</strain>
    </source>
</reference>
<dbReference type="CDD" id="cd14014">
    <property type="entry name" value="STKc_PknB_like"/>
    <property type="match status" value="1"/>
</dbReference>
<dbReference type="FunFam" id="1.10.510.10:FF:000021">
    <property type="entry name" value="Serine/threonine protein kinase"/>
    <property type="match status" value="1"/>
</dbReference>
<gene>
    <name evidence="12" type="primary">prkC_7</name>
    <name evidence="12" type="ORF">Mal4_14740</name>
</gene>
<dbReference type="PROSITE" id="PS00108">
    <property type="entry name" value="PROTEIN_KINASE_ST"/>
    <property type="match status" value="1"/>
</dbReference>
<dbReference type="Proteomes" id="UP000320496">
    <property type="component" value="Chromosome"/>
</dbReference>
<feature type="region of interest" description="Disordered" evidence="9">
    <location>
        <begin position="179"/>
        <end position="208"/>
    </location>
</feature>
<evidence type="ECO:0000259" key="11">
    <source>
        <dbReference type="PROSITE" id="PS50011"/>
    </source>
</evidence>
<feature type="transmembrane region" description="Helical" evidence="10">
    <location>
        <begin position="405"/>
        <end position="428"/>
    </location>
</feature>
<dbReference type="SUPFAM" id="SSF56112">
    <property type="entry name" value="Protein kinase-like (PK-like)"/>
    <property type="match status" value="1"/>
</dbReference>
<feature type="repeat" description="WD" evidence="7">
    <location>
        <begin position="657"/>
        <end position="698"/>
    </location>
</feature>
<dbReference type="PROSITE" id="PS50011">
    <property type="entry name" value="PROTEIN_KINASE_DOM"/>
    <property type="match status" value="1"/>
</dbReference>
<keyword evidence="4 8" id="KW-0547">Nucleotide-binding</keyword>
<evidence type="ECO:0000256" key="7">
    <source>
        <dbReference type="PROSITE-ProRule" id="PRU00221"/>
    </source>
</evidence>
<keyword evidence="7" id="KW-0853">WD repeat</keyword>
<keyword evidence="5 12" id="KW-0418">Kinase</keyword>
<sequence length="1144" mass="126980">MESPDSLPTELDELVGTIAEEFTQRLRNGEQPSVSAYLQQHPDVAGTLRQILPVLAIVEDLHQGSTPSVETMEQLPHREFGDYRIVRELGRGGMGVVYEAEQLSLRRRVALKVLPFAGLVDETGLKRFRNEAFAAAQLDHPHIVDVYGVGCDRGVHHYAMRFIEGRNLAVVLADWNSNSTSKEESHSPGSPAAPSTLRMNAAPTEPARPDRCRFRRVAEMGRQVADALAYAHEHGVVHRDIKPSNLLLDTQGKVWVTDFGLAQIEADPRMTGTGDLVGTLRYMSPEQASGLRTGVDHRSDIYSLGITLYELLTLRPAYPHEERVELLQRVLREDPPKPRRLAPEIPRELETIILKAIDRSPEGRYQHATEFADDLQRFLDDRPIRARPATVWQQIGKWTRRHRRLVAAVAIVLLFGIIGTAVATALVLHERQQLSEERLLRLEETQQRQHEQQRAAAGARVMQLHRYVSHINLAAQAWELCDCARVRELLDQCRPAPGEEDVRGFEWYLLQHQLEQVVEPFGWHEGPAYACCLSPDESILVSAGEDGVRIWDARTGEPRGHFQPHASDVNWISFSPDGGRFVTGSDDRTAKIWDASTWELVQSLDVGSPVSAVMFSPDGSELAIALRQPLLDDPDPTRGRDAVDIFDTSTWQRNRTLAPHSRRIHWLEYSADGRRIVTASDDNRICITDAGTGETIFAAHHPVPLWGASLAPDGRLVAGAGDDGNVYVWETQADGTSPTATLVGHRTKVSLVMFRPDSRTLVSSSRDGSVRIWPLPRDIQHIPQTLRASQILRHDAPLWCAIPAKKSELIYATGQDGRVTRWTAADRAAQLPHALKLPQPTTECELEFIESGERLVTASDRVVLHEWLNGAYRPRPLPQGERSVAVAVARPARRIAAGSFDGDLWMWDSRTGQTIDRWATADLNGGTAFRVASIGLAPDATLLTADPYVDYQCGSIWLNPLTGDVLPTPSPFSDPRSCGEISPDGQHITESSPGAVRFYRRDRPEEELFPPFDGGGPTFSSDGAWCAAGTFNGTVHVWNTTNWQLHRVFVANAGECNVALSSEGRTVAVASAAGLTLWHVETGRELFTLLRPPTEQIGRIRFAPDNRALAIETCSPPHARVLIWRIGPGAVQPRRLPHQPTAPD</sequence>
<keyword evidence="3 12" id="KW-0808">Transferase</keyword>
<dbReference type="InterPro" id="IPR011009">
    <property type="entry name" value="Kinase-like_dom_sf"/>
</dbReference>
<keyword evidence="6 8" id="KW-0067">ATP-binding</keyword>
<dbReference type="Gene3D" id="1.10.510.10">
    <property type="entry name" value="Transferase(Phosphotransferase) domain 1"/>
    <property type="match status" value="1"/>
</dbReference>
<organism evidence="12 13">
    <name type="scientific">Maioricimonas rarisocia</name>
    <dbReference type="NCBI Taxonomy" id="2528026"/>
    <lineage>
        <taxon>Bacteria</taxon>
        <taxon>Pseudomonadati</taxon>
        <taxon>Planctomycetota</taxon>
        <taxon>Planctomycetia</taxon>
        <taxon>Planctomycetales</taxon>
        <taxon>Planctomycetaceae</taxon>
        <taxon>Maioricimonas</taxon>
    </lineage>
</organism>
<dbReference type="Pfam" id="PF00400">
    <property type="entry name" value="WD40"/>
    <property type="match status" value="6"/>
</dbReference>
<feature type="repeat" description="WD" evidence="7">
    <location>
        <begin position="698"/>
        <end position="739"/>
    </location>
</feature>
<dbReference type="PROSITE" id="PS00107">
    <property type="entry name" value="PROTEIN_KINASE_ATP"/>
    <property type="match status" value="1"/>
</dbReference>
<keyword evidence="10" id="KW-0812">Transmembrane</keyword>
<keyword evidence="10" id="KW-0472">Membrane</keyword>
<dbReference type="CDD" id="cd00200">
    <property type="entry name" value="WD40"/>
    <property type="match status" value="1"/>
</dbReference>
<dbReference type="RefSeq" id="WP_231746808.1">
    <property type="nucleotide sequence ID" value="NZ_CP036275.1"/>
</dbReference>
<dbReference type="GO" id="GO:0005524">
    <property type="term" value="F:ATP binding"/>
    <property type="evidence" value="ECO:0007669"/>
    <property type="project" value="UniProtKB-UniRule"/>
</dbReference>
<dbReference type="PROSITE" id="PS50294">
    <property type="entry name" value="WD_REPEATS_REGION"/>
    <property type="match status" value="2"/>
</dbReference>
<protein>
    <recommendedName>
        <fullName evidence="1">non-specific serine/threonine protein kinase</fullName>
        <ecNumber evidence="1">2.7.11.1</ecNumber>
    </recommendedName>
</protein>
<dbReference type="EC" id="2.7.11.1" evidence="1"/>
<dbReference type="InterPro" id="IPR015943">
    <property type="entry name" value="WD40/YVTN_repeat-like_dom_sf"/>
</dbReference>
<evidence type="ECO:0000256" key="6">
    <source>
        <dbReference type="ARBA" id="ARBA00022840"/>
    </source>
</evidence>
<name>A0A517Z404_9PLAN</name>
<evidence type="ECO:0000256" key="8">
    <source>
        <dbReference type="PROSITE-ProRule" id="PRU10141"/>
    </source>
</evidence>
<dbReference type="InterPro" id="IPR008271">
    <property type="entry name" value="Ser/Thr_kinase_AS"/>
</dbReference>
<feature type="repeat" description="WD" evidence="7">
    <location>
        <begin position="742"/>
        <end position="773"/>
    </location>
</feature>
<evidence type="ECO:0000256" key="3">
    <source>
        <dbReference type="ARBA" id="ARBA00022679"/>
    </source>
</evidence>
<evidence type="ECO:0000256" key="1">
    <source>
        <dbReference type="ARBA" id="ARBA00012513"/>
    </source>
</evidence>
<keyword evidence="2" id="KW-0723">Serine/threonine-protein kinase</keyword>
<dbReference type="SMART" id="SM00320">
    <property type="entry name" value="WD40"/>
    <property type="match status" value="9"/>
</dbReference>
<dbReference type="PROSITE" id="PS50082">
    <property type="entry name" value="WD_REPEATS_2"/>
    <property type="match status" value="4"/>
</dbReference>
<dbReference type="InterPro" id="IPR000719">
    <property type="entry name" value="Prot_kinase_dom"/>
</dbReference>
<dbReference type="Gene3D" id="3.30.200.20">
    <property type="entry name" value="Phosphorylase Kinase, domain 1"/>
    <property type="match status" value="1"/>
</dbReference>
<accession>A0A517Z404</accession>
<dbReference type="PANTHER" id="PTHR43289">
    <property type="entry name" value="MITOGEN-ACTIVATED PROTEIN KINASE KINASE KINASE 20-RELATED"/>
    <property type="match status" value="1"/>
</dbReference>
<dbReference type="GO" id="GO:0004674">
    <property type="term" value="F:protein serine/threonine kinase activity"/>
    <property type="evidence" value="ECO:0007669"/>
    <property type="project" value="UniProtKB-KW"/>
</dbReference>
<evidence type="ECO:0000313" key="12">
    <source>
        <dbReference type="EMBL" id="QDU37165.1"/>
    </source>
</evidence>
<dbReference type="InterPro" id="IPR036322">
    <property type="entry name" value="WD40_repeat_dom_sf"/>
</dbReference>
<evidence type="ECO:0000256" key="5">
    <source>
        <dbReference type="ARBA" id="ARBA00022777"/>
    </source>
</evidence>
<dbReference type="PANTHER" id="PTHR43289:SF34">
    <property type="entry name" value="SERINE_THREONINE-PROTEIN KINASE YBDM-RELATED"/>
    <property type="match status" value="1"/>
</dbReference>
<evidence type="ECO:0000256" key="4">
    <source>
        <dbReference type="ARBA" id="ARBA00022741"/>
    </source>
</evidence>
<dbReference type="SMART" id="SM00220">
    <property type="entry name" value="S_TKc"/>
    <property type="match status" value="1"/>
</dbReference>
<evidence type="ECO:0000256" key="9">
    <source>
        <dbReference type="SAM" id="MobiDB-lite"/>
    </source>
</evidence>
<feature type="repeat" description="WD" evidence="7">
    <location>
        <begin position="562"/>
        <end position="603"/>
    </location>
</feature>
<proteinExistence type="predicted"/>
<feature type="domain" description="Protein kinase" evidence="11">
    <location>
        <begin position="83"/>
        <end position="379"/>
    </location>
</feature>
<keyword evidence="13" id="KW-1185">Reference proteome</keyword>
<dbReference type="EMBL" id="CP036275">
    <property type="protein sequence ID" value="QDU37165.1"/>
    <property type="molecule type" value="Genomic_DNA"/>
</dbReference>
<dbReference type="InterPro" id="IPR017441">
    <property type="entry name" value="Protein_kinase_ATP_BS"/>
</dbReference>
<evidence type="ECO:0000313" key="13">
    <source>
        <dbReference type="Proteomes" id="UP000320496"/>
    </source>
</evidence>
<evidence type="ECO:0000256" key="10">
    <source>
        <dbReference type="SAM" id="Phobius"/>
    </source>
</evidence>
<dbReference type="Gene3D" id="2.130.10.10">
    <property type="entry name" value="YVTN repeat-like/Quinoprotein amine dehydrogenase"/>
    <property type="match status" value="4"/>
</dbReference>
<dbReference type="Pfam" id="PF00069">
    <property type="entry name" value="Pkinase"/>
    <property type="match status" value="1"/>
</dbReference>
<dbReference type="SUPFAM" id="SSF50978">
    <property type="entry name" value="WD40 repeat-like"/>
    <property type="match status" value="2"/>
</dbReference>
<evidence type="ECO:0000256" key="2">
    <source>
        <dbReference type="ARBA" id="ARBA00022527"/>
    </source>
</evidence>
<feature type="binding site" evidence="8">
    <location>
        <position position="112"/>
    </location>
    <ligand>
        <name>ATP</name>
        <dbReference type="ChEBI" id="CHEBI:30616"/>
    </ligand>
</feature>
<keyword evidence="10" id="KW-1133">Transmembrane helix</keyword>
<dbReference type="KEGG" id="mri:Mal4_14740"/>